<protein>
    <submittedName>
        <fullName evidence="1">Uncharacterized protein</fullName>
    </submittedName>
</protein>
<name>A0ABU2B574_9CORY</name>
<dbReference type="EMBL" id="JAVDYF010000001">
    <property type="protein sequence ID" value="MDR7353765.1"/>
    <property type="molecule type" value="Genomic_DNA"/>
</dbReference>
<evidence type="ECO:0000313" key="2">
    <source>
        <dbReference type="Proteomes" id="UP001183619"/>
    </source>
</evidence>
<evidence type="ECO:0000313" key="1">
    <source>
        <dbReference type="EMBL" id="MDR7353765.1"/>
    </source>
</evidence>
<proteinExistence type="predicted"/>
<organism evidence="1 2">
    <name type="scientific">Corynebacterium felinum</name>
    <dbReference type="NCBI Taxonomy" id="131318"/>
    <lineage>
        <taxon>Bacteria</taxon>
        <taxon>Bacillati</taxon>
        <taxon>Actinomycetota</taxon>
        <taxon>Actinomycetes</taxon>
        <taxon>Mycobacteriales</taxon>
        <taxon>Corynebacteriaceae</taxon>
        <taxon>Corynebacterium</taxon>
    </lineage>
</organism>
<reference evidence="1 2" key="1">
    <citation type="submission" date="2023-07" db="EMBL/GenBank/DDBJ databases">
        <title>Sequencing the genomes of 1000 actinobacteria strains.</title>
        <authorList>
            <person name="Klenk H.-P."/>
        </authorList>
    </citation>
    <scope>NUCLEOTIDE SEQUENCE [LARGE SCALE GENOMIC DNA]</scope>
    <source>
        <strain evidence="1 2">DSM 44508</strain>
    </source>
</reference>
<dbReference type="Proteomes" id="UP001183619">
    <property type="component" value="Unassembled WGS sequence"/>
</dbReference>
<accession>A0ABU2B574</accession>
<dbReference type="RefSeq" id="WP_277104898.1">
    <property type="nucleotide sequence ID" value="NZ_BAAAJS010000023.1"/>
</dbReference>
<comment type="caution">
    <text evidence="1">The sequence shown here is derived from an EMBL/GenBank/DDBJ whole genome shotgun (WGS) entry which is preliminary data.</text>
</comment>
<gene>
    <name evidence="1" type="ORF">J2S37_000303</name>
</gene>
<keyword evidence="2" id="KW-1185">Reference proteome</keyword>
<sequence>MTDMQEYDLRAFIYPEKVTDVNQISRIAEKLYEVFDRLPEDSLKNISFLPDSMRIEIRASFLADSVGKAINKADLFLESITREYQNSNDLVLTQGTNQLTYA</sequence>